<proteinExistence type="predicted"/>
<comment type="caution">
    <text evidence="1">The sequence shown here is derived from an EMBL/GenBank/DDBJ whole genome shotgun (WGS) entry which is preliminary data.</text>
</comment>
<organism evidence="1 2">
    <name type="scientific">Actinidia rufa</name>
    <dbReference type="NCBI Taxonomy" id="165716"/>
    <lineage>
        <taxon>Eukaryota</taxon>
        <taxon>Viridiplantae</taxon>
        <taxon>Streptophyta</taxon>
        <taxon>Embryophyta</taxon>
        <taxon>Tracheophyta</taxon>
        <taxon>Spermatophyta</taxon>
        <taxon>Magnoliopsida</taxon>
        <taxon>eudicotyledons</taxon>
        <taxon>Gunneridae</taxon>
        <taxon>Pentapetalae</taxon>
        <taxon>asterids</taxon>
        <taxon>Ericales</taxon>
        <taxon>Actinidiaceae</taxon>
        <taxon>Actinidia</taxon>
    </lineage>
</organism>
<protein>
    <submittedName>
        <fullName evidence="1">Uncharacterized protein</fullName>
    </submittedName>
</protein>
<accession>A0A7J0FYV5</accession>
<reference evidence="1 2" key="1">
    <citation type="submission" date="2019-07" db="EMBL/GenBank/DDBJ databases">
        <title>De Novo Assembly of kiwifruit Actinidia rufa.</title>
        <authorList>
            <person name="Sugita-Konishi S."/>
            <person name="Sato K."/>
            <person name="Mori E."/>
            <person name="Abe Y."/>
            <person name="Kisaki G."/>
            <person name="Hamano K."/>
            <person name="Suezawa K."/>
            <person name="Otani M."/>
            <person name="Fukuda T."/>
            <person name="Manabe T."/>
            <person name="Gomi K."/>
            <person name="Tabuchi M."/>
            <person name="Akimitsu K."/>
            <person name="Kataoka I."/>
        </authorList>
    </citation>
    <scope>NUCLEOTIDE SEQUENCE [LARGE SCALE GENOMIC DNA]</scope>
    <source>
        <strain evidence="2">cv. Fuchu</strain>
    </source>
</reference>
<evidence type="ECO:0000313" key="1">
    <source>
        <dbReference type="EMBL" id="GFZ03881.1"/>
    </source>
</evidence>
<gene>
    <name evidence="1" type="ORF">Acr_16g0005050</name>
</gene>
<keyword evidence="2" id="KW-1185">Reference proteome</keyword>
<dbReference type="AlphaFoldDB" id="A0A7J0FYV5"/>
<evidence type="ECO:0000313" key="2">
    <source>
        <dbReference type="Proteomes" id="UP000585474"/>
    </source>
</evidence>
<dbReference type="EMBL" id="BJWL01000016">
    <property type="protein sequence ID" value="GFZ03881.1"/>
    <property type="molecule type" value="Genomic_DNA"/>
</dbReference>
<dbReference type="Proteomes" id="UP000585474">
    <property type="component" value="Unassembled WGS sequence"/>
</dbReference>
<dbReference type="OrthoDB" id="2016285at2759"/>
<name>A0A7J0FYV5_9ERIC</name>
<sequence length="83" mass="9337">MVNVGGSCVEAKDGSDGREIMEETLNRVFHGEVSVLSLWNQGRWRDLRPVWNGKDDSFMALTVELPDVEGWKKALPKPLGFYA</sequence>